<keyword evidence="9" id="KW-1185">Reference proteome</keyword>
<dbReference type="EMBL" id="BAAAQN010000100">
    <property type="protein sequence ID" value="GAA2065079.1"/>
    <property type="molecule type" value="Genomic_DNA"/>
</dbReference>
<evidence type="ECO:0000256" key="5">
    <source>
        <dbReference type="SAM" id="Phobius"/>
    </source>
</evidence>
<organism evidence="8 9">
    <name type="scientific">Catenulispora yoronensis</name>
    <dbReference type="NCBI Taxonomy" id="450799"/>
    <lineage>
        <taxon>Bacteria</taxon>
        <taxon>Bacillati</taxon>
        <taxon>Actinomycetota</taxon>
        <taxon>Actinomycetes</taxon>
        <taxon>Catenulisporales</taxon>
        <taxon>Catenulisporaceae</taxon>
        <taxon>Catenulispora</taxon>
    </lineage>
</organism>
<evidence type="ECO:0000256" key="4">
    <source>
        <dbReference type="PROSITE-ProRule" id="PRU01193"/>
    </source>
</evidence>
<dbReference type="PROSITE" id="PS51846">
    <property type="entry name" value="CNNM"/>
    <property type="match status" value="1"/>
</dbReference>
<dbReference type="Proteomes" id="UP001500751">
    <property type="component" value="Unassembled WGS sequence"/>
</dbReference>
<dbReference type="Gene3D" id="3.10.580.10">
    <property type="entry name" value="CBS-domain"/>
    <property type="match status" value="1"/>
</dbReference>
<dbReference type="InterPro" id="IPR000644">
    <property type="entry name" value="CBS_dom"/>
</dbReference>
<comment type="subcellular location">
    <subcellularLocation>
        <location evidence="1">Cell membrane</location>
        <topology evidence="1">Multi-pass membrane protein</topology>
    </subcellularLocation>
</comment>
<dbReference type="InterPro" id="IPR046342">
    <property type="entry name" value="CBS_dom_sf"/>
</dbReference>
<dbReference type="RefSeq" id="WP_344671983.1">
    <property type="nucleotide sequence ID" value="NZ_BAAAQN010000100.1"/>
</dbReference>
<proteinExistence type="predicted"/>
<name>A0ABP5H520_9ACTN</name>
<evidence type="ECO:0000256" key="1">
    <source>
        <dbReference type="ARBA" id="ARBA00004651"/>
    </source>
</evidence>
<accession>A0ABP5H520</accession>
<evidence type="ECO:0000259" key="7">
    <source>
        <dbReference type="PROSITE" id="PS51846"/>
    </source>
</evidence>
<keyword evidence="4 5" id="KW-1133">Transmembrane helix</keyword>
<evidence type="ECO:0000313" key="9">
    <source>
        <dbReference type="Proteomes" id="UP001500751"/>
    </source>
</evidence>
<sequence length="382" mass="40231">MTGVWALLVSALLLAANAFFVAAEFALIASKRHRLEAAAAEGSRAARVAVAGTRELSLMLAGTQLGITLCTLGLGALAEPAIAHLLEPLLVAVGLPEDLSYGVAFAGGLVLVVFLHMVVGEMAPKSWSITHPERSAALVALPFRAFTQLVRLPLLALNGMTNGLLRLLRVEPQSELAEAHSPEDLRMLVRQSAEHGLIPPVQQRLLTRVLHLQNTPLSEVMIPWADTVTIARDATASAVEELSRATGHSRFPVTGPDGPPTDLVHVREAVRATTRGQDPAVTDLMSSALTLRADETAAEAVTIMRRRRSQLALVAEAGAEAGTEAGTKAGTEAGTDASPATNIVIGIVALEDLLEELIGEFEDETDFDALAGSQHLGQPSPP</sequence>
<reference evidence="9" key="1">
    <citation type="journal article" date="2019" name="Int. J. Syst. Evol. Microbiol.">
        <title>The Global Catalogue of Microorganisms (GCM) 10K type strain sequencing project: providing services to taxonomists for standard genome sequencing and annotation.</title>
        <authorList>
            <consortium name="The Broad Institute Genomics Platform"/>
            <consortium name="The Broad Institute Genome Sequencing Center for Infectious Disease"/>
            <person name="Wu L."/>
            <person name="Ma J."/>
        </authorList>
    </citation>
    <scope>NUCLEOTIDE SEQUENCE [LARGE SCALE GENOMIC DNA]</scope>
    <source>
        <strain evidence="9">JCM 16014</strain>
    </source>
</reference>
<dbReference type="SUPFAM" id="SSF54631">
    <property type="entry name" value="CBS-domain pair"/>
    <property type="match status" value="1"/>
</dbReference>
<dbReference type="PROSITE" id="PS51371">
    <property type="entry name" value="CBS"/>
    <property type="match status" value="1"/>
</dbReference>
<keyword evidence="4 5" id="KW-0812">Transmembrane</keyword>
<evidence type="ECO:0000313" key="8">
    <source>
        <dbReference type="EMBL" id="GAA2065079.1"/>
    </source>
</evidence>
<protein>
    <submittedName>
        <fullName evidence="8">Hemolysin family protein</fullName>
    </submittedName>
</protein>
<evidence type="ECO:0000256" key="3">
    <source>
        <dbReference type="PROSITE-ProRule" id="PRU00703"/>
    </source>
</evidence>
<keyword evidence="2" id="KW-1003">Cell membrane</keyword>
<dbReference type="PANTHER" id="PTHR43099">
    <property type="entry name" value="UPF0053 PROTEIN YRKA"/>
    <property type="match status" value="1"/>
</dbReference>
<feature type="domain" description="CBS" evidence="6">
    <location>
        <begin position="221"/>
        <end position="279"/>
    </location>
</feature>
<dbReference type="Pfam" id="PF01595">
    <property type="entry name" value="CNNM"/>
    <property type="match status" value="1"/>
</dbReference>
<feature type="domain" description="CNNM transmembrane" evidence="7">
    <location>
        <begin position="1"/>
        <end position="202"/>
    </location>
</feature>
<comment type="caution">
    <text evidence="8">The sequence shown here is derived from an EMBL/GenBank/DDBJ whole genome shotgun (WGS) entry which is preliminary data.</text>
</comment>
<keyword evidence="3" id="KW-0129">CBS domain</keyword>
<dbReference type="InterPro" id="IPR002550">
    <property type="entry name" value="CNNM"/>
</dbReference>
<dbReference type="PANTHER" id="PTHR43099:SF5">
    <property type="entry name" value="HLYC_CORC FAMILY TRANSPORTER"/>
    <property type="match status" value="1"/>
</dbReference>
<evidence type="ECO:0000259" key="6">
    <source>
        <dbReference type="PROSITE" id="PS51371"/>
    </source>
</evidence>
<dbReference type="InterPro" id="IPR051676">
    <property type="entry name" value="UPF0053_domain"/>
</dbReference>
<evidence type="ECO:0000256" key="2">
    <source>
        <dbReference type="ARBA" id="ARBA00022475"/>
    </source>
</evidence>
<keyword evidence="4 5" id="KW-0472">Membrane</keyword>
<gene>
    <name evidence="8" type="ORF">GCM10009839_90850</name>
</gene>
<feature type="transmembrane region" description="Helical" evidence="5">
    <location>
        <begin position="99"/>
        <end position="119"/>
    </location>
</feature>